<keyword evidence="1" id="KW-1133">Transmembrane helix</keyword>
<reference evidence="2 3" key="1">
    <citation type="submission" date="2015-12" db="EMBL/GenBank/DDBJ databases">
        <title>Draft genome sequnece of Fervidicola ferrireducens strain Y170.</title>
        <authorList>
            <person name="Patel B.K."/>
        </authorList>
    </citation>
    <scope>NUCLEOTIDE SEQUENCE [LARGE SCALE GENOMIC DNA]</scope>
    <source>
        <strain evidence="2 3">Y170</strain>
    </source>
</reference>
<evidence type="ECO:0000256" key="1">
    <source>
        <dbReference type="SAM" id="Phobius"/>
    </source>
</evidence>
<accession>A0A140L859</accession>
<feature type="transmembrane region" description="Helical" evidence="1">
    <location>
        <begin position="12"/>
        <end position="31"/>
    </location>
</feature>
<comment type="caution">
    <text evidence="2">The sequence shown here is derived from an EMBL/GenBank/DDBJ whole genome shotgun (WGS) entry which is preliminary data.</text>
</comment>
<keyword evidence="1" id="KW-0472">Membrane</keyword>
<sequence>MYKRMSDVVQISLVACIYAVLTLASSSFSYLPSQFRLGEIIKPISTFDKKFAVSMMVGNFLANLFSPYAGPMELLFMPLSNLIGCTLGYYVGRYTRRILGAVFIALWISASVAVTLKVSAGFPLFHTFLSVSAAEIVLLVSGCVVMEQVLKKRGGFVNG</sequence>
<evidence type="ECO:0000313" key="2">
    <source>
        <dbReference type="EMBL" id="KXG76734.1"/>
    </source>
</evidence>
<evidence type="ECO:0000313" key="3">
    <source>
        <dbReference type="Proteomes" id="UP000070427"/>
    </source>
</evidence>
<dbReference type="EMBL" id="LOED01000016">
    <property type="protein sequence ID" value="KXG76734.1"/>
    <property type="molecule type" value="Genomic_DNA"/>
</dbReference>
<dbReference type="InParanoid" id="A0A140L859"/>
<keyword evidence="3" id="KW-1185">Reference proteome</keyword>
<feature type="transmembrane region" description="Helical" evidence="1">
    <location>
        <begin position="98"/>
        <end position="118"/>
    </location>
</feature>
<dbReference type="PANTHER" id="PTHR40044:SF1">
    <property type="entry name" value="INTEGRAL MEMBRANE PROTEIN"/>
    <property type="match status" value="1"/>
</dbReference>
<organism evidence="2 3">
    <name type="scientific">Fervidicola ferrireducens</name>
    <dbReference type="NCBI Taxonomy" id="520764"/>
    <lineage>
        <taxon>Bacteria</taxon>
        <taxon>Bacillati</taxon>
        <taxon>Bacillota</taxon>
        <taxon>Clostridia</taxon>
        <taxon>Thermosediminibacterales</taxon>
        <taxon>Thermosediminibacteraceae</taxon>
        <taxon>Fervidicola</taxon>
    </lineage>
</organism>
<protein>
    <submittedName>
        <fullName evidence="2">Queuosine transporter QueT</fullName>
    </submittedName>
</protein>
<dbReference type="PIRSF" id="PIRSF031501">
    <property type="entry name" value="QueT"/>
    <property type="match status" value="1"/>
</dbReference>
<feature type="transmembrane region" description="Helical" evidence="1">
    <location>
        <begin position="124"/>
        <end position="146"/>
    </location>
</feature>
<dbReference type="RefSeq" id="WP_066353480.1">
    <property type="nucleotide sequence ID" value="NZ_LOED01000016.1"/>
</dbReference>
<gene>
    <name evidence="2" type="primary">queT_2</name>
    <name evidence="2" type="ORF">AN618_14190</name>
</gene>
<dbReference type="PANTHER" id="PTHR40044">
    <property type="entry name" value="INTEGRAL MEMBRANE PROTEIN-RELATED"/>
    <property type="match status" value="1"/>
</dbReference>
<dbReference type="STRING" id="520764.AN618_14190"/>
<proteinExistence type="predicted"/>
<dbReference type="OrthoDB" id="9786793at2"/>
<name>A0A140L859_9FIRM</name>
<dbReference type="Pfam" id="PF06177">
    <property type="entry name" value="QueT"/>
    <property type="match status" value="1"/>
</dbReference>
<dbReference type="InterPro" id="IPR010387">
    <property type="entry name" value="QueT"/>
</dbReference>
<dbReference type="Proteomes" id="UP000070427">
    <property type="component" value="Unassembled WGS sequence"/>
</dbReference>
<keyword evidence="1" id="KW-0812">Transmembrane</keyword>
<dbReference type="AlphaFoldDB" id="A0A140L859"/>
<feature type="transmembrane region" description="Helical" evidence="1">
    <location>
        <begin position="74"/>
        <end position="91"/>
    </location>
</feature>